<gene>
    <name evidence="7" type="ORF">WJX72_005441</name>
</gene>
<evidence type="ECO:0000256" key="1">
    <source>
        <dbReference type="ARBA" id="ARBA00004370"/>
    </source>
</evidence>
<dbReference type="InterPro" id="IPR055330">
    <property type="entry name" value="SECE1-like"/>
</dbReference>
<organism evidence="7 8">
    <name type="scientific">[Myrmecia] bisecta</name>
    <dbReference type="NCBI Taxonomy" id="41462"/>
    <lineage>
        <taxon>Eukaryota</taxon>
        <taxon>Viridiplantae</taxon>
        <taxon>Chlorophyta</taxon>
        <taxon>core chlorophytes</taxon>
        <taxon>Trebouxiophyceae</taxon>
        <taxon>Trebouxiales</taxon>
        <taxon>Trebouxiaceae</taxon>
        <taxon>Myrmecia</taxon>
    </lineage>
</organism>
<dbReference type="InterPro" id="IPR005807">
    <property type="entry name" value="SecE_bac"/>
</dbReference>
<evidence type="ECO:0000313" key="8">
    <source>
        <dbReference type="Proteomes" id="UP001489004"/>
    </source>
</evidence>
<dbReference type="EMBL" id="JALJOR010000002">
    <property type="protein sequence ID" value="KAK9823779.1"/>
    <property type="molecule type" value="Genomic_DNA"/>
</dbReference>
<keyword evidence="3 6" id="KW-1133">Transmembrane helix</keyword>
<dbReference type="PANTHER" id="PTHR37240:SF1">
    <property type="entry name" value="PREPROTEIN TRANSLOCASE SUBUNIT SECE1"/>
    <property type="match status" value="1"/>
</dbReference>
<protein>
    <recommendedName>
        <fullName evidence="9">Preprotein translocase subunit SecE</fullName>
    </recommendedName>
</protein>
<accession>A0AAW1QQI6</accession>
<evidence type="ECO:0000313" key="7">
    <source>
        <dbReference type="EMBL" id="KAK9823779.1"/>
    </source>
</evidence>
<evidence type="ECO:0000256" key="4">
    <source>
        <dbReference type="ARBA" id="ARBA00023136"/>
    </source>
</evidence>
<proteinExistence type="predicted"/>
<comment type="subcellular location">
    <subcellularLocation>
        <location evidence="1">Membrane</location>
    </subcellularLocation>
</comment>
<dbReference type="NCBIfam" id="TIGR00964">
    <property type="entry name" value="secE_bact"/>
    <property type="match status" value="1"/>
</dbReference>
<evidence type="ECO:0000256" key="5">
    <source>
        <dbReference type="SAM" id="MobiDB-lite"/>
    </source>
</evidence>
<name>A0AAW1QQI6_9CHLO</name>
<comment type="caution">
    <text evidence="7">The sequence shown here is derived from an EMBL/GenBank/DDBJ whole genome shotgun (WGS) entry which is preliminary data.</text>
</comment>
<dbReference type="AlphaFoldDB" id="A0AAW1QQI6"/>
<dbReference type="PANTHER" id="PTHR37240">
    <property type="entry name" value="PREPROTEIN TRANSLOCASE SUBUNIT SECE1"/>
    <property type="match status" value="1"/>
</dbReference>
<keyword evidence="4 6" id="KW-0472">Membrane</keyword>
<evidence type="ECO:0000256" key="2">
    <source>
        <dbReference type="ARBA" id="ARBA00022692"/>
    </source>
</evidence>
<evidence type="ECO:0000256" key="3">
    <source>
        <dbReference type="ARBA" id="ARBA00022989"/>
    </source>
</evidence>
<evidence type="ECO:0000256" key="6">
    <source>
        <dbReference type="SAM" id="Phobius"/>
    </source>
</evidence>
<dbReference type="GO" id="GO:0008320">
    <property type="term" value="F:protein transmembrane transporter activity"/>
    <property type="evidence" value="ECO:0007669"/>
    <property type="project" value="InterPro"/>
</dbReference>
<feature type="compositionally biased region" description="Low complexity" evidence="5">
    <location>
        <begin position="22"/>
        <end position="36"/>
    </location>
</feature>
<evidence type="ECO:0008006" key="9">
    <source>
        <dbReference type="Google" id="ProtNLM"/>
    </source>
</evidence>
<dbReference type="Proteomes" id="UP001489004">
    <property type="component" value="Unassembled WGS sequence"/>
</dbReference>
<reference evidence="7 8" key="1">
    <citation type="journal article" date="2024" name="Nat. Commun.">
        <title>Phylogenomics reveals the evolutionary origins of lichenization in chlorophyte algae.</title>
        <authorList>
            <person name="Puginier C."/>
            <person name="Libourel C."/>
            <person name="Otte J."/>
            <person name="Skaloud P."/>
            <person name="Haon M."/>
            <person name="Grisel S."/>
            <person name="Petersen M."/>
            <person name="Berrin J.G."/>
            <person name="Delaux P.M."/>
            <person name="Dal Grande F."/>
            <person name="Keller J."/>
        </authorList>
    </citation>
    <scope>NUCLEOTIDE SEQUENCE [LARGE SCALE GENOMIC DNA]</scope>
    <source>
        <strain evidence="7 8">SAG 2043</strain>
    </source>
</reference>
<dbReference type="GO" id="GO:0009306">
    <property type="term" value="P:protein secretion"/>
    <property type="evidence" value="ECO:0007669"/>
    <property type="project" value="InterPro"/>
</dbReference>
<feature type="compositionally biased region" description="Low complexity" evidence="5">
    <location>
        <begin position="52"/>
        <end position="63"/>
    </location>
</feature>
<feature type="transmembrane region" description="Helical" evidence="6">
    <location>
        <begin position="111"/>
        <end position="131"/>
    </location>
</feature>
<sequence length="145" mass="15614">MPRQHGRLVCRAKQDQKQKATESPVSVPGAAPAGPAERPRTISEPENEEQEASTAGDSSAAATEQPQTFSEDKIRELAALRQERNKAQNQGFIEGILEEVRLIEWPKPLQAVVDTAVVIAIVGGLSVVLFATNAALAELSKAIYK</sequence>
<keyword evidence="8" id="KW-1185">Reference proteome</keyword>
<dbReference type="GO" id="GO:0009535">
    <property type="term" value="C:chloroplast thylakoid membrane"/>
    <property type="evidence" value="ECO:0007669"/>
    <property type="project" value="TreeGrafter"/>
</dbReference>
<keyword evidence="2 6" id="KW-0812">Transmembrane</keyword>
<feature type="compositionally biased region" description="Basic residues" evidence="5">
    <location>
        <begin position="1"/>
        <end position="10"/>
    </location>
</feature>
<feature type="region of interest" description="Disordered" evidence="5">
    <location>
        <begin position="1"/>
        <end position="71"/>
    </location>
</feature>